<evidence type="ECO:0000256" key="5">
    <source>
        <dbReference type="ARBA" id="ARBA00022859"/>
    </source>
</evidence>
<reference evidence="11" key="2">
    <citation type="submission" date="2025-09" db="UniProtKB">
        <authorList>
            <consortium name="Ensembl"/>
        </authorList>
    </citation>
    <scope>IDENTIFICATION</scope>
</reference>
<reference evidence="11" key="1">
    <citation type="submission" date="2025-08" db="UniProtKB">
        <authorList>
            <consortium name="Ensembl"/>
        </authorList>
    </citation>
    <scope>IDENTIFICATION</scope>
</reference>
<evidence type="ECO:0000256" key="1">
    <source>
        <dbReference type="ARBA" id="ARBA00004479"/>
    </source>
</evidence>
<evidence type="ECO:0000256" key="2">
    <source>
        <dbReference type="ARBA" id="ARBA00022451"/>
    </source>
</evidence>
<dbReference type="GO" id="GO:0002474">
    <property type="term" value="P:antigen processing and presentation of peptide antigen via MHC class I"/>
    <property type="evidence" value="ECO:0007669"/>
    <property type="project" value="UniProtKB-KW"/>
</dbReference>
<dbReference type="InterPro" id="IPR011161">
    <property type="entry name" value="MHC_I-like_Ag-recog"/>
</dbReference>
<comment type="subcellular location">
    <subcellularLocation>
        <location evidence="1">Membrane</location>
        <topology evidence="1">Single-pass type I membrane protein</topology>
    </subcellularLocation>
</comment>
<dbReference type="Gene3D" id="3.30.500.10">
    <property type="entry name" value="MHC class I-like antigen recognition-like"/>
    <property type="match status" value="1"/>
</dbReference>
<dbReference type="PANTHER" id="PTHR16675:SF242">
    <property type="entry name" value="MAJOR HISTOCOMPATIBILITY COMPLEX CLASS I-RELATED GENE PROTEIN"/>
    <property type="match status" value="1"/>
</dbReference>
<evidence type="ECO:0000256" key="4">
    <source>
        <dbReference type="ARBA" id="ARBA00022729"/>
    </source>
</evidence>
<keyword evidence="5" id="KW-0391">Immunity</keyword>
<dbReference type="Ensembl" id="ENSPTXT00000018812.1">
    <property type="protein sequence ID" value="ENSPTXP00000018260.1"/>
    <property type="gene ID" value="ENSPTXG00000012571.1"/>
</dbReference>
<organism evidence="11 12">
    <name type="scientific">Pseudonaja textilis</name>
    <name type="common">Eastern brown snake</name>
    <dbReference type="NCBI Taxonomy" id="8673"/>
    <lineage>
        <taxon>Eukaryota</taxon>
        <taxon>Metazoa</taxon>
        <taxon>Chordata</taxon>
        <taxon>Craniata</taxon>
        <taxon>Vertebrata</taxon>
        <taxon>Euteleostomi</taxon>
        <taxon>Lepidosauria</taxon>
        <taxon>Squamata</taxon>
        <taxon>Bifurcata</taxon>
        <taxon>Unidentata</taxon>
        <taxon>Episquamata</taxon>
        <taxon>Toxicofera</taxon>
        <taxon>Serpentes</taxon>
        <taxon>Colubroidea</taxon>
        <taxon>Elapidae</taxon>
        <taxon>Hydrophiinae</taxon>
        <taxon>Pseudonaja</taxon>
    </lineage>
</organism>
<dbReference type="GO" id="GO:0005615">
    <property type="term" value="C:extracellular space"/>
    <property type="evidence" value="ECO:0007669"/>
    <property type="project" value="TreeGrafter"/>
</dbReference>
<keyword evidence="7" id="KW-0472">Membrane</keyword>
<dbReference type="Pfam" id="PF00129">
    <property type="entry name" value="MHC_I"/>
    <property type="match status" value="1"/>
</dbReference>
<dbReference type="AlphaFoldDB" id="A0A670Z2W3"/>
<dbReference type="InterPro" id="IPR011162">
    <property type="entry name" value="MHC_I/II-like_Ag-recog"/>
</dbReference>
<keyword evidence="9" id="KW-0325">Glycoprotein</keyword>
<keyword evidence="6" id="KW-1133">Transmembrane helix</keyword>
<evidence type="ECO:0000256" key="6">
    <source>
        <dbReference type="ARBA" id="ARBA00022989"/>
    </source>
</evidence>
<dbReference type="PANTHER" id="PTHR16675">
    <property type="entry name" value="MHC CLASS I-RELATED"/>
    <property type="match status" value="1"/>
</dbReference>
<evidence type="ECO:0000313" key="12">
    <source>
        <dbReference type="Proteomes" id="UP000472273"/>
    </source>
</evidence>
<name>A0A670Z2W3_PSETE</name>
<protein>
    <recommendedName>
        <fullName evidence="10">MHC class I-like antigen recognition-like domain-containing protein</fullName>
    </recommendedName>
</protein>
<dbReference type="InterPro" id="IPR037055">
    <property type="entry name" value="MHC_I-like_Ag-recog_sf"/>
</dbReference>
<evidence type="ECO:0000256" key="7">
    <source>
        <dbReference type="ARBA" id="ARBA00023136"/>
    </source>
</evidence>
<dbReference type="GO" id="GO:0006955">
    <property type="term" value="P:immune response"/>
    <property type="evidence" value="ECO:0007669"/>
    <property type="project" value="TreeGrafter"/>
</dbReference>
<keyword evidence="3" id="KW-0812">Transmembrane</keyword>
<dbReference type="GO" id="GO:0009897">
    <property type="term" value="C:external side of plasma membrane"/>
    <property type="evidence" value="ECO:0007669"/>
    <property type="project" value="TreeGrafter"/>
</dbReference>
<feature type="domain" description="MHC class I-like antigen recognition-like" evidence="10">
    <location>
        <begin position="8"/>
        <end position="97"/>
    </location>
</feature>
<evidence type="ECO:0000256" key="8">
    <source>
        <dbReference type="ARBA" id="ARBA00023157"/>
    </source>
</evidence>
<keyword evidence="4" id="KW-0732">Signal</keyword>
<evidence type="ECO:0000313" key="11">
    <source>
        <dbReference type="Ensembl" id="ENSPTXP00000018260.1"/>
    </source>
</evidence>
<dbReference type="OMA" id="WGRETET"/>
<keyword evidence="12" id="KW-1185">Reference proteome</keyword>
<dbReference type="InterPro" id="IPR050208">
    <property type="entry name" value="MHC_class-I_related"/>
</dbReference>
<dbReference type="GeneTree" id="ENSGT01120000271826"/>
<keyword evidence="8" id="KW-1015">Disulfide bond</keyword>
<sequence>QPLQKLLLSLSYFYTSISDPSQGLPQFVGVGYVDGQVFVHYDSHSRRMQPRVSWMEKVGKEHPQYRDINTRNFRGAEEAFRVDLETLRNRYNQRTRGGEGGSLQREKQPLHHLKSFFLDVYSFILINIRLSLPP</sequence>
<dbReference type="GO" id="GO:0042612">
    <property type="term" value="C:MHC class I protein complex"/>
    <property type="evidence" value="ECO:0007669"/>
    <property type="project" value="UniProtKB-KW"/>
</dbReference>
<accession>A0A670Z2W3</accession>
<dbReference type="Proteomes" id="UP000472273">
    <property type="component" value="Unplaced"/>
</dbReference>
<evidence type="ECO:0000256" key="9">
    <source>
        <dbReference type="ARBA" id="ARBA00023180"/>
    </source>
</evidence>
<dbReference type="SUPFAM" id="SSF54452">
    <property type="entry name" value="MHC antigen-recognition domain"/>
    <property type="match status" value="1"/>
</dbReference>
<evidence type="ECO:0000259" key="10">
    <source>
        <dbReference type="Pfam" id="PF00129"/>
    </source>
</evidence>
<keyword evidence="2" id="KW-0490">MHC I</keyword>
<evidence type="ECO:0000256" key="3">
    <source>
        <dbReference type="ARBA" id="ARBA00022692"/>
    </source>
</evidence>
<proteinExistence type="predicted"/>